<reference evidence="1 2" key="1">
    <citation type="journal article" date="2018" name="Nat. Genet.">
        <title>The Rosa genome provides new insights in the design of modern roses.</title>
        <authorList>
            <person name="Bendahmane M."/>
        </authorList>
    </citation>
    <scope>NUCLEOTIDE SEQUENCE [LARGE SCALE GENOMIC DNA]</scope>
    <source>
        <strain evidence="2">cv. Old Blush</strain>
    </source>
</reference>
<keyword evidence="2" id="KW-1185">Reference proteome</keyword>
<dbReference type="EMBL" id="PDCK01000044">
    <property type="protein sequence ID" value="PRQ23599.1"/>
    <property type="molecule type" value="Genomic_DNA"/>
</dbReference>
<gene>
    <name evidence="1" type="ORF">RchiOBHm_Chr6g0263131</name>
</gene>
<dbReference type="Proteomes" id="UP000238479">
    <property type="component" value="Chromosome 6"/>
</dbReference>
<dbReference type="Gramene" id="PRQ23599">
    <property type="protein sequence ID" value="PRQ23599"/>
    <property type="gene ID" value="RchiOBHm_Chr6g0263131"/>
</dbReference>
<comment type="caution">
    <text evidence="1">The sequence shown here is derived from an EMBL/GenBank/DDBJ whole genome shotgun (WGS) entry which is preliminary data.</text>
</comment>
<dbReference type="AlphaFoldDB" id="A0A2P6PNU2"/>
<accession>A0A2P6PNU2</accession>
<evidence type="ECO:0000313" key="2">
    <source>
        <dbReference type="Proteomes" id="UP000238479"/>
    </source>
</evidence>
<protein>
    <submittedName>
        <fullName evidence="1">Uncharacterized protein</fullName>
    </submittedName>
</protein>
<proteinExistence type="predicted"/>
<evidence type="ECO:0000313" key="1">
    <source>
        <dbReference type="EMBL" id="PRQ23599.1"/>
    </source>
</evidence>
<organism evidence="1 2">
    <name type="scientific">Rosa chinensis</name>
    <name type="common">China rose</name>
    <dbReference type="NCBI Taxonomy" id="74649"/>
    <lineage>
        <taxon>Eukaryota</taxon>
        <taxon>Viridiplantae</taxon>
        <taxon>Streptophyta</taxon>
        <taxon>Embryophyta</taxon>
        <taxon>Tracheophyta</taxon>
        <taxon>Spermatophyta</taxon>
        <taxon>Magnoliopsida</taxon>
        <taxon>eudicotyledons</taxon>
        <taxon>Gunneridae</taxon>
        <taxon>Pentapetalae</taxon>
        <taxon>rosids</taxon>
        <taxon>fabids</taxon>
        <taxon>Rosales</taxon>
        <taxon>Rosaceae</taxon>
        <taxon>Rosoideae</taxon>
        <taxon>Rosoideae incertae sedis</taxon>
        <taxon>Rosa</taxon>
    </lineage>
</organism>
<name>A0A2P6PNU2_ROSCH</name>
<sequence length="92" mass="10068">MLDGGGFVILHRSLSKSGWVQPWSTLQLSELQMIPEEMGVNNFTKAINLDAKSVWAPLVMASNISTTSVLLNVSSLRPDRVVIQSGDARDQI</sequence>